<dbReference type="PANTHER" id="PTHR40031:SF1">
    <property type="entry name" value="MEMBRANE-BOUND METAL-DEPENDENT HYDROLASE"/>
    <property type="match status" value="1"/>
</dbReference>
<keyword evidence="1" id="KW-0812">Transmembrane</keyword>
<keyword evidence="2" id="KW-0378">Hydrolase</keyword>
<dbReference type="PANTHER" id="PTHR40031">
    <property type="entry name" value="HYPOTHETICAL MEMBRANE SPANNING PROTEIN"/>
    <property type="match status" value="1"/>
</dbReference>
<feature type="transmembrane region" description="Helical" evidence="1">
    <location>
        <begin position="63"/>
        <end position="85"/>
    </location>
</feature>
<dbReference type="GO" id="GO:0016787">
    <property type="term" value="F:hydrolase activity"/>
    <property type="evidence" value="ECO:0007669"/>
    <property type="project" value="UniProtKB-KW"/>
</dbReference>
<dbReference type="EMBL" id="CP001615">
    <property type="protein sequence ID" value="ACQ69130.1"/>
    <property type="molecule type" value="Genomic_DNA"/>
</dbReference>
<evidence type="ECO:0000256" key="1">
    <source>
        <dbReference type="SAM" id="Phobius"/>
    </source>
</evidence>
<feature type="transmembrane region" description="Helical" evidence="1">
    <location>
        <begin position="92"/>
        <end position="113"/>
    </location>
</feature>
<protein>
    <submittedName>
        <fullName evidence="2">Membrane-bound metal-dependent hydrolase</fullName>
    </submittedName>
</protein>
<keyword evidence="1" id="KW-1133">Transmembrane helix</keyword>
<organism evidence="2 3">
    <name type="scientific">Exiguobacterium sp. (strain ATCC BAA-1283 / AT1b)</name>
    <dbReference type="NCBI Taxonomy" id="360911"/>
    <lineage>
        <taxon>Bacteria</taxon>
        <taxon>Bacillati</taxon>
        <taxon>Bacillota</taxon>
        <taxon>Bacilli</taxon>
        <taxon>Bacillales</taxon>
        <taxon>Bacillales Family XII. Incertae Sedis</taxon>
        <taxon>Exiguobacterium</taxon>
    </lineage>
</organism>
<dbReference type="RefSeq" id="WP_012726249.1">
    <property type="nucleotide sequence ID" value="NC_012673.1"/>
</dbReference>
<dbReference type="InterPro" id="IPR053170">
    <property type="entry name" value="Transcription_regulator"/>
</dbReference>
<feature type="transmembrane region" description="Helical" evidence="1">
    <location>
        <begin position="125"/>
        <end position="148"/>
    </location>
</feature>
<evidence type="ECO:0000313" key="2">
    <source>
        <dbReference type="EMBL" id="ACQ69130.1"/>
    </source>
</evidence>
<gene>
    <name evidence="2" type="ordered locus">EAT1b_0197</name>
</gene>
<evidence type="ECO:0000313" key="3">
    <source>
        <dbReference type="Proteomes" id="UP000000716"/>
    </source>
</evidence>
<proteinExistence type="predicted"/>
<dbReference type="STRING" id="360911.EAT1b_0197"/>
<dbReference type="eggNOG" id="COG1988">
    <property type="taxonomic scope" value="Bacteria"/>
</dbReference>
<dbReference type="KEGG" id="eat:EAT1b_0197"/>
<reference evidence="2 3" key="1">
    <citation type="journal article" date="2011" name="J. Bacteriol.">
        <title>Complete genome sequence of the Thermophilic Bacterium Exiguobacterium sp. AT1b.</title>
        <authorList>
            <person name="Vishnivetskaya T.A."/>
            <person name="Lucas S."/>
            <person name="Copeland A."/>
            <person name="Lapidus A."/>
            <person name="Glavina Del Rio T."/>
            <person name="Dalin E."/>
            <person name="Tice H."/>
            <person name="Bruce D.C."/>
            <person name="Goodwin L.A."/>
            <person name="Pitluck S."/>
            <person name="Saunders E."/>
            <person name="Brettin T."/>
            <person name="Detter C."/>
            <person name="Han C."/>
            <person name="Larimer F."/>
            <person name="Land M.L."/>
            <person name="Hauser L.J."/>
            <person name="Kyrpides N.C."/>
            <person name="Ovchinnikova G."/>
            <person name="Kathariou S."/>
            <person name="Ramaley R.F."/>
            <person name="Rodrigues D.F."/>
            <person name="Hendrix C."/>
            <person name="Richardson P."/>
            <person name="Tiedje J.M."/>
        </authorList>
    </citation>
    <scope>NUCLEOTIDE SEQUENCE [LARGE SCALE GENOMIC DNA]</scope>
    <source>
        <strain evidence="3">ATCC BAA-1283 / AT1b</strain>
    </source>
</reference>
<sequence>MDTITHTLFGLTLYGAADKRDLQQHEKRALFVTTLVGSQIPDSDVISRLWDTEGMYQMWHRGITHSIFLVPLFALLIYILVRLLFRVTDIRYFWWALLSVFIHNTSDLFNAWGTGYFEPISDVRITFGVIPIVDFVYWGIFLVAWLVARKQEVRYKTYRYAWAALVLYVAIQSAQGACLYQAYADEHDEVALSSSFIPTQFTVITKTEENVSLFQDSIYQEATLQYELTSAEKTSLEPLFEVNQEARTLTKWSPFVVIVANEERLGVFDPRFYDGESSFLYEYIER</sequence>
<feature type="transmembrane region" description="Helical" evidence="1">
    <location>
        <begin position="160"/>
        <end position="183"/>
    </location>
</feature>
<dbReference type="Proteomes" id="UP000000716">
    <property type="component" value="Chromosome"/>
</dbReference>
<dbReference type="Pfam" id="PF04307">
    <property type="entry name" value="YdjM"/>
    <property type="match status" value="1"/>
</dbReference>
<keyword evidence="1" id="KW-0472">Membrane</keyword>
<keyword evidence="3" id="KW-1185">Reference proteome</keyword>
<dbReference type="AlphaFoldDB" id="C4L1V6"/>
<dbReference type="HOGENOM" id="CLU_067817_0_0_9"/>
<dbReference type="InterPro" id="IPR007404">
    <property type="entry name" value="YdjM-like"/>
</dbReference>
<name>C4L1V6_EXISA</name>
<accession>C4L1V6</accession>
<dbReference type="OrthoDB" id="245523at2"/>